<organism evidence="5 6">
    <name type="scientific">Saccoglossus kowalevskii</name>
    <name type="common">Acorn worm</name>
    <dbReference type="NCBI Taxonomy" id="10224"/>
    <lineage>
        <taxon>Eukaryota</taxon>
        <taxon>Metazoa</taxon>
        <taxon>Hemichordata</taxon>
        <taxon>Enteropneusta</taxon>
        <taxon>Harrimaniidae</taxon>
        <taxon>Saccoglossus</taxon>
    </lineage>
</organism>
<dbReference type="InterPro" id="IPR019775">
    <property type="entry name" value="WD40_repeat_CS"/>
</dbReference>
<evidence type="ECO:0000313" key="6">
    <source>
        <dbReference type="RefSeq" id="XP_006818757.1"/>
    </source>
</evidence>
<accession>A0ABM0MFG6</accession>
<dbReference type="GeneID" id="102807066"/>
<dbReference type="Pfam" id="PF00400">
    <property type="entry name" value="WD40"/>
    <property type="match status" value="1"/>
</dbReference>
<name>A0ABM0MFG6_SACKO</name>
<evidence type="ECO:0000256" key="2">
    <source>
        <dbReference type="ARBA" id="ARBA00022737"/>
    </source>
</evidence>
<feature type="region of interest" description="Disordered" evidence="4">
    <location>
        <begin position="259"/>
        <end position="292"/>
    </location>
</feature>
<evidence type="ECO:0000256" key="1">
    <source>
        <dbReference type="ARBA" id="ARBA00022574"/>
    </source>
</evidence>
<protein>
    <submittedName>
        <fullName evidence="6">WD repeat-containing protein 17-like</fullName>
    </submittedName>
</protein>
<evidence type="ECO:0000256" key="3">
    <source>
        <dbReference type="PROSITE-ProRule" id="PRU00221"/>
    </source>
</evidence>
<dbReference type="PANTHER" id="PTHR44464">
    <property type="entry name" value="WD REPEAT-CONTAINING PROTEIN 17"/>
    <property type="match status" value="1"/>
</dbReference>
<dbReference type="SUPFAM" id="SSF50978">
    <property type="entry name" value="WD40 repeat-like"/>
    <property type="match status" value="1"/>
</dbReference>
<evidence type="ECO:0000256" key="4">
    <source>
        <dbReference type="SAM" id="MobiDB-lite"/>
    </source>
</evidence>
<feature type="non-terminal residue" evidence="6">
    <location>
        <position position="366"/>
    </location>
</feature>
<keyword evidence="5" id="KW-1185">Reference proteome</keyword>
<feature type="compositionally biased region" description="Low complexity" evidence="4">
    <location>
        <begin position="273"/>
        <end position="288"/>
    </location>
</feature>
<keyword evidence="2" id="KW-0677">Repeat</keyword>
<feature type="repeat" description="WD" evidence="3">
    <location>
        <begin position="309"/>
        <end position="351"/>
    </location>
</feature>
<reference evidence="6" key="1">
    <citation type="submission" date="2025-08" db="UniProtKB">
        <authorList>
            <consortium name="RefSeq"/>
        </authorList>
    </citation>
    <scope>IDENTIFICATION</scope>
    <source>
        <tissue evidence="6">Testes</tissue>
    </source>
</reference>
<sequence length="366" mass="39995">WTTNTMNSNCMLLCLNTRRQLQQLRGTPRNPDVFASASADNRVVIWNVAEQRVVANLENTKQTPSCLGWCLHERDAIAFIYARGPLCIWNFSQGGGLTTHKEASNFMSDVCQFRWHHRKIGKMAFGHVDGSLSIFTPGQKVYKHTLRPENLEGSDEEDPVADLQWDPLSHDYLLVANQHFGVRLIDTDSMSVIITFVLPSAAASVHTVAWISTAPGMFVTGDTHVGVMRVWNVSKSTPIENIKLKKTGFHALHVISATMPNNNTDTPTPPSPLHTSSTSMAPSAPSNNTVTASGYSLPPGHAVCTFLDGGGHVETIFDCKFKPDSADLLATASFDGTIKVWDVNTLTAVYTSPGNEGVIYALSWAP</sequence>
<dbReference type="Proteomes" id="UP000694865">
    <property type="component" value="Unplaced"/>
</dbReference>
<proteinExistence type="predicted"/>
<dbReference type="PROSITE" id="PS50294">
    <property type="entry name" value="WD_REPEATS_REGION"/>
    <property type="match status" value="1"/>
</dbReference>
<dbReference type="InterPro" id="IPR001680">
    <property type="entry name" value="WD40_rpt"/>
</dbReference>
<dbReference type="PROSITE" id="PS50082">
    <property type="entry name" value="WD_REPEATS_2"/>
    <property type="match status" value="1"/>
</dbReference>
<dbReference type="InterPro" id="IPR036322">
    <property type="entry name" value="WD40_repeat_dom_sf"/>
</dbReference>
<evidence type="ECO:0000313" key="5">
    <source>
        <dbReference type="Proteomes" id="UP000694865"/>
    </source>
</evidence>
<gene>
    <name evidence="6" type="primary">LOC102807066</name>
</gene>
<dbReference type="PANTHER" id="PTHR44464:SF1">
    <property type="entry name" value="WD REPEAT-CONTAINING PROTEIN 17"/>
    <property type="match status" value="1"/>
</dbReference>
<dbReference type="Gene3D" id="2.130.10.10">
    <property type="entry name" value="YVTN repeat-like/Quinoprotein amine dehydrogenase"/>
    <property type="match status" value="2"/>
</dbReference>
<feature type="non-terminal residue" evidence="6">
    <location>
        <position position="1"/>
    </location>
</feature>
<keyword evidence="1 3" id="KW-0853">WD repeat</keyword>
<dbReference type="RefSeq" id="XP_006818757.1">
    <property type="nucleotide sequence ID" value="XM_006818694.1"/>
</dbReference>
<dbReference type="PROSITE" id="PS00678">
    <property type="entry name" value="WD_REPEATS_1"/>
    <property type="match status" value="1"/>
</dbReference>
<dbReference type="InterPro" id="IPR015943">
    <property type="entry name" value="WD40/YVTN_repeat-like_dom_sf"/>
</dbReference>
<dbReference type="SMART" id="SM00320">
    <property type="entry name" value="WD40"/>
    <property type="match status" value="5"/>
</dbReference>